<evidence type="ECO:0000256" key="3">
    <source>
        <dbReference type="ARBA" id="ARBA00023163"/>
    </source>
</evidence>
<protein>
    <recommendedName>
        <fullName evidence="4">HTH luxR-type domain-containing protein</fullName>
    </recommendedName>
</protein>
<dbReference type="PANTHER" id="PTHR44688:SF16">
    <property type="entry name" value="DNA-BINDING TRANSCRIPTIONAL ACTIVATOR DEVR_DOSR"/>
    <property type="match status" value="1"/>
</dbReference>
<dbReference type="SUPFAM" id="SSF75516">
    <property type="entry name" value="Pheromone-binding domain of LuxR-like quorum-sensing transcription factors"/>
    <property type="match status" value="1"/>
</dbReference>
<dbReference type="InterPro" id="IPR005143">
    <property type="entry name" value="TF_LuxR_autoind-bd_dom"/>
</dbReference>
<dbReference type="InterPro" id="IPR036693">
    <property type="entry name" value="TF_LuxR_autoind-bd_dom_sf"/>
</dbReference>
<dbReference type="OrthoDB" id="7826109at2"/>
<comment type="caution">
    <text evidence="5">The sequence shown here is derived from an EMBL/GenBank/DDBJ whole genome shotgun (WGS) entry which is preliminary data.</text>
</comment>
<keyword evidence="1" id="KW-0805">Transcription regulation</keyword>
<dbReference type="Proteomes" id="UP000026249">
    <property type="component" value="Unassembled WGS sequence"/>
</dbReference>
<dbReference type="STRING" id="1454373.ACMU_12055"/>
<name>A0A037ZH32_9RHOB</name>
<sequence>MSLLFGHEAQLYSVAPAGFYIGLRVGFSFPSEELNRLPEDWVRHYTLHGLVVHDPVMKWVYSTDGVIRWSEIDQEDGGGVLKQAAEFGLKHGAVVSVLATGGTGRRSYGNFARSDRPFSDGELELLRETVLHLHQASGQQLSLTEAEIEALGMQSQGLRLKQIAAELNISISAVKARLSNAKRKLGAQTPSQAASIAKSRGIL</sequence>
<dbReference type="RefSeq" id="WP_035259204.1">
    <property type="nucleotide sequence ID" value="NZ_JFKE01000004.1"/>
</dbReference>
<dbReference type="PANTHER" id="PTHR44688">
    <property type="entry name" value="DNA-BINDING TRANSCRIPTIONAL ACTIVATOR DEVR_DOSR"/>
    <property type="match status" value="1"/>
</dbReference>
<dbReference type="PRINTS" id="PR00038">
    <property type="entry name" value="HTHLUXR"/>
</dbReference>
<dbReference type="AlphaFoldDB" id="A0A037ZH32"/>
<evidence type="ECO:0000259" key="4">
    <source>
        <dbReference type="PROSITE" id="PS50043"/>
    </source>
</evidence>
<dbReference type="CDD" id="cd06170">
    <property type="entry name" value="LuxR_C_like"/>
    <property type="match status" value="1"/>
</dbReference>
<evidence type="ECO:0000256" key="2">
    <source>
        <dbReference type="ARBA" id="ARBA00023125"/>
    </source>
</evidence>
<dbReference type="Gene3D" id="1.10.10.10">
    <property type="entry name" value="Winged helix-like DNA-binding domain superfamily/Winged helix DNA-binding domain"/>
    <property type="match status" value="1"/>
</dbReference>
<keyword evidence="6" id="KW-1185">Reference proteome</keyword>
<gene>
    <name evidence="5" type="ORF">ACMU_12055</name>
</gene>
<dbReference type="InterPro" id="IPR016032">
    <property type="entry name" value="Sig_transdc_resp-reg_C-effctor"/>
</dbReference>
<dbReference type="GO" id="GO:0006355">
    <property type="term" value="P:regulation of DNA-templated transcription"/>
    <property type="evidence" value="ECO:0007669"/>
    <property type="project" value="InterPro"/>
</dbReference>
<evidence type="ECO:0000313" key="6">
    <source>
        <dbReference type="Proteomes" id="UP000026249"/>
    </source>
</evidence>
<accession>A0A037ZH32</accession>
<dbReference type="GO" id="GO:0003677">
    <property type="term" value="F:DNA binding"/>
    <property type="evidence" value="ECO:0007669"/>
    <property type="project" value="UniProtKB-KW"/>
</dbReference>
<dbReference type="InterPro" id="IPR036388">
    <property type="entry name" value="WH-like_DNA-bd_sf"/>
</dbReference>
<reference evidence="5 6" key="1">
    <citation type="submission" date="2014-03" db="EMBL/GenBank/DDBJ databases">
        <title>Draft Genome Sequence of Actibacterium mucosum KCTC 23349, a Marine Alphaproteobacterium with Complex Ionic Requirements Isolated from Mediterranean Seawater at Malvarrosa Beach, Valencia, Spain.</title>
        <authorList>
            <person name="Arahal D.R."/>
            <person name="Shao Z."/>
            <person name="Lai Q."/>
            <person name="Pujalte M.J."/>
        </authorList>
    </citation>
    <scope>NUCLEOTIDE SEQUENCE [LARGE SCALE GENOMIC DNA]</scope>
    <source>
        <strain evidence="5 6">KCTC 23349</strain>
    </source>
</reference>
<proteinExistence type="predicted"/>
<dbReference type="SMART" id="SM00421">
    <property type="entry name" value="HTH_LUXR"/>
    <property type="match status" value="1"/>
</dbReference>
<dbReference type="EMBL" id="JFKE01000004">
    <property type="protein sequence ID" value="KAJ55423.1"/>
    <property type="molecule type" value="Genomic_DNA"/>
</dbReference>
<dbReference type="Gene3D" id="3.30.450.80">
    <property type="entry name" value="Transcription factor LuxR-like, autoinducer-binding domain"/>
    <property type="match status" value="1"/>
</dbReference>
<dbReference type="InterPro" id="IPR000792">
    <property type="entry name" value="Tscrpt_reg_LuxR_C"/>
</dbReference>
<evidence type="ECO:0000313" key="5">
    <source>
        <dbReference type="EMBL" id="KAJ55423.1"/>
    </source>
</evidence>
<dbReference type="PROSITE" id="PS50043">
    <property type="entry name" value="HTH_LUXR_2"/>
    <property type="match status" value="1"/>
</dbReference>
<feature type="domain" description="HTH luxR-type" evidence="4">
    <location>
        <begin position="136"/>
        <end position="201"/>
    </location>
</feature>
<keyword evidence="2" id="KW-0238">DNA-binding</keyword>
<dbReference type="Pfam" id="PF00196">
    <property type="entry name" value="GerE"/>
    <property type="match status" value="1"/>
</dbReference>
<dbReference type="SUPFAM" id="SSF46894">
    <property type="entry name" value="C-terminal effector domain of the bipartite response regulators"/>
    <property type="match status" value="1"/>
</dbReference>
<organism evidence="5 6">
    <name type="scientific">Actibacterium mucosum KCTC 23349</name>
    <dbReference type="NCBI Taxonomy" id="1454373"/>
    <lineage>
        <taxon>Bacteria</taxon>
        <taxon>Pseudomonadati</taxon>
        <taxon>Pseudomonadota</taxon>
        <taxon>Alphaproteobacteria</taxon>
        <taxon>Rhodobacterales</taxon>
        <taxon>Roseobacteraceae</taxon>
        <taxon>Actibacterium</taxon>
    </lineage>
</organism>
<dbReference type="Pfam" id="PF03472">
    <property type="entry name" value="Autoind_bind"/>
    <property type="match status" value="1"/>
</dbReference>
<keyword evidence="3" id="KW-0804">Transcription</keyword>
<evidence type="ECO:0000256" key="1">
    <source>
        <dbReference type="ARBA" id="ARBA00023015"/>
    </source>
</evidence>